<dbReference type="Gene3D" id="1.20.1070.10">
    <property type="entry name" value="Rhodopsin 7-helix transmembrane proteins"/>
    <property type="match status" value="1"/>
</dbReference>
<evidence type="ECO:0000256" key="9">
    <source>
        <dbReference type="ARBA" id="ARBA00023040"/>
    </source>
</evidence>
<dbReference type="CDD" id="cd15074">
    <property type="entry name" value="7tmA_Opsin5_neuropsin"/>
    <property type="match status" value="1"/>
</dbReference>
<dbReference type="InterPro" id="IPR027430">
    <property type="entry name" value="Retinal_BS"/>
</dbReference>
<evidence type="ECO:0000256" key="11">
    <source>
        <dbReference type="ARBA" id="ARBA00023139"/>
    </source>
</evidence>
<evidence type="ECO:0000256" key="1">
    <source>
        <dbReference type="ARBA" id="ARBA00004651"/>
    </source>
</evidence>
<comment type="subcellular location">
    <subcellularLocation>
        <location evidence="1">Cell membrane</location>
        <topology evidence="1">Multi-pass membrane protein</topology>
    </subcellularLocation>
</comment>
<dbReference type="FunFam" id="1.20.1070.10:FF:000104">
    <property type="entry name" value="Opsin 5"/>
    <property type="match status" value="1"/>
</dbReference>
<evidence type="ECO:0000256" key="8">
    <source>
        <dbReference type="ARBA" id="ARBA00022991"/>
    </source>
</evidence>
<protein>
    <recommendedName>
        <fullName evidence="18">Opsin-5</fullName>
    </recommendedName>
    <alternativeName>
        <fullName evidence="21">G-protein coupled receptor 136</fullName>
    </alternativeName>
    <alternativeName>
        <fullName evidence="20">G-protein coupled receptor PGR12</fullName>
    </alternativeName>
    <alternativeName>
        <fullName evidence="19">Neuropsin</fullName>
    </alternativeName>
</protein>
<evidence type="ECO:0000256" key="16">
    <source>
        <dbReference type="ARBA" id="ARBA00023288"/>
    </source>
</evidence>
<keyword evidence="9 22" id="KW-0297">G-protein coupled receptor</keyword>
<evidence type="ECO:0000256" key="23">
    <source>
        <dbReference type="SAM" id="Phobius"/>
    </source>
</evidence>
<evidence type="ECO:0000256" key="3">
    <source>
        <dbReference type="ARBA" id="ARBA00022543"/>
    </source>
</evidence>
<dbReference type="AlphaFoldDB" id="A0A6G1QJC8"/>
<evidence type="ECO:0000313" key="26">
    <source>
        <dbReference type="Proteomes" id="UP000503349"/>
    </source>
</evidence>
<keyword evidence="17" id="KW-0844">Vision</keyword>
<keyword evidence="7 23" id="KW-1133">Transmembrane helix</keyword>
<organism evidence="25 26">
    <name type="scientific">Channa argus</name>
    <name type="common">Northern snakehead</name>
    <name type="synonym">Ophicephalus argus</name>
    <dbReference type="NCBI Taxonomy" id="215402"/>
    <lineage>
        <taxon>Eukaryota</taxon>
        <taxon>Metazoa</taxon>
        <taxon>Chordata</taxon>
        <taxon>Craniata</taxon>
        <taxon>Vertebrata</taxon>
        <taxon>Euteleostomi</taxon>
        <taxon>Actinopterygii</taxon>
        <taxon>Neopterygii</taxon>
        <taxon>Teleostei</taxon>
        <taxon>Neoteleostei</taxon>
        <taxon>Acanthomorphata</taxon>
        <taxon>Anabantaria</taxon>
        <taxon>Anabantiformes</taxon>
        <taxon>Channoidei</taxon>
        <taxon>Channidae</taxon>
        <taxon>Channa</taxon>
    </lineage>
</organism>
<evidence type="ECO:0000256" key="7">
    <source>
        <dbReference type="ARBA" id="ARBA00022989"/>
    </source>
</evidence>
<dbReference type="PROSITE" id="PS00238">
    <property type="entry name" value="OPSIN"/>
    <property type="match status" value="1"/>
</dbReference>
<reference evidence="25 26" key="1">
    <citation type="submission" date="2019-02" db="EMBL/GenBank/DDBJ databases">
        <title>Opniocepnalus argus genome.</title>
        <authorList>
            <person name="Zhou C."/>
            <person name="Xiao S."/>
        </authorList>
    </citation>
    <scope>NUCLEOTIDE SEQUENCE [LARGE SCALE GENOMIC DNA]</scope>
    <source>
        <strain evidence="25">OARG1902GOOAL</strain>
        <tissue evidence="25">Muscle</tissue>
    </source>
</reference>
<evidence type="ECO:0000313" key="25">
    <source>
        <dbReference type="EMBL" id="KAF3702564.1"/>
    </source>
</evidence>
<dbReference type="EMBL" id="CM015729">
    <property type="protein sequence ID" value="KAF3702564.1"/>
    <property type="molecule type" value="Genomic_DNA"/>
</dbReference>
<evidence type="ECO:0000256" key="6">
    <source>
        <dbReference type="ARBA" id="ARBA00022925"/>
    </source>
</evidence>
<feature type="domain" description="G-protein coupled receptors family 1 profile" evidence="24">
    <location>
        <begin position="107"/>
        <end position="363"/>
    </location>
</feature>
<keyword evidence="12" id="KW-1015">Disulfide bond</keyword>
<evidence type="ECO:0000256" key="10">
    <source>
        <dbReference type="ARBA" id="ARBA00023136"/>
    </source>
</evidence>
<dbReference type="PROSITE" id="PS50262">
    <property type="entry name" value="G_PROTEIN_RECEP_F1_2"/>
    <property type="match status" value="1"/>
</dbReference>
<dbReference type="PANTHER" id="PTHR24240">
    <property type="entry name" value="OPSIN"/>
    <property type="match status" value="1"/>
</dbReference>
<keyword evidence="16" id="KW-0449">Lipoprotein</keyword>
<dbReference type="Pfam" id="PF00001">
    <property type="entry name" value="7tm_1"/>
    <property type="match status" value="1"/>
</dbReference>
<evidence type="ECO:0000256" key="2">
    <source>
        <dbReference type="ARBA" id="ARBA00022475"/>
    </source>
</evidence>
<feature type="transmembrane region" description="Helical" evidence="23">
    <location>
        <begin position="134"/>
        <end position="153"/>
    </location>
</feature>
<evidence type="ECO:0000256" key="5">
    <source>
        <dbReference type="ARBA" id="ARBA00022692"/>
    </source>
</evidence>
<feature type="transmembrane region" description="Helical" evidence="23">
    <location>
        <begin position="206"/>
        <end position="226"/>
    </location>
</feature>
<proteinExistence type="inferred from homology"/>
<keyword evidence="11" id="KW-0564">Palmitate</keyword>
<feature type="transmembrane region" description="Helical" evidence="23">
    <location>
        <begin position="165"/>
        <end position="186"/>
    </location>
</feature>
<evidence type="ECO:0000256" key="14">
    <source>
        <dbReference type="ARBA" id="ARBA00023180"/>
    </source>
</evidence>
<dbReference type="PRINTS" id="PR00237">
    <property type="entry name" value="GPCRRHODOPSN"/>
</dbReference>
<dbReference type="InterPro" id="IPR000276">
    <property type="entry name" value="GPCR_Rhodpsn"/>
</dbReference>
<dbReference type="GO" id="GO:0005502">
    <property type="term" value="F:11-cis retinal binding"/>
    <property type="evidence" value="ECO:0007669"/>
    <property type="project" value="UniProtKB-ARBA"/>
</dbReference>
<evidence type="ECO:0000256" key="21">
    <source>
        <dbReference type="ARBA" id="ARBA00082077"/>
    </source>
</evidence>
<dbReference type="GO" id="GO:0007604">
    <property type="term" value="P:phototransduction, UV"/>
    <property type="evidence" value="ECO:0007669"/>
    <property type="project" value="UniProtKB-ARBA"/>
</dbReference>
<keyword evidence="10 23" id="KW-0472">Membrane</keyword>
<evidence type="ECO:0000256" key="4">
    <source>
        <dbReference type="ARBA" id="ARBA00022606"/>
    </source>
</evidence>
<evidence type="ECO:0000256" key="17">
    <source>
        <dbReference type="ARBA" id="ARBA00023305"/>
    </source>
</evidence>
<dbReference type="GO" id="GO:0007601">
    <property type="term" value="P:visual perception"/>
    <property type="evidence" value="ECO:0007669"/>
    <property type="project" value="UniProtKB-KW"/>
</dbReference>
<evidence type="ECO:0000256" key="20">
    <source>
        <dbReference type="ARBA" id="ARBA00078374"/>
    </source>
</evidence>
<dbReference type="InterPro" id="IPR017452">
    <property type="entry name" value="GPCR_Rhodpsn_7TM"/>
</dbReference>
<keyword evidence="2" id="KW-1003">Cell membrane</keyword>
<dbReference type="GO" id="GO:0009881">
    <property type="term" value="F:photoreceptor activity"/>
    <property type="evidence" value="ECO:0007669"/>
    <property type="project" value="UniProtKB-KW"/>
</dbReference>
<evidence type="ECO:0000256" key="12">
    <source>
        <dbReference type="ARBA" id="ARBA00023157"/>
    </source>
</evidence>
<sequence length="433" mass="48689">MASADCNEKFTCIIYLPTFANTHLQCDIHEDLRRLVLYVPNLANALKNLQEDTSPLIAVMDNVTRPHSSYLPHYLLRDDPFASKLSREADIVAAFYICIIGILSATGNGYVIYMSIKRKTKLKPPELMTVNLAIFDFGISVTGKPFFIVSSFSHRWLFGWEGCRFYGWAGFFFGCGSLITMTMVSLDRYLKICHLRYGTWLKRHHVFLSLVFVWGYAAFWATMPLVGWGNYAPEPFGTSCTLDWWLAQASVSGQSFVLTILFFCLVFPTGLIVFSYTMIIFKVKSSAKEVSHFDTRIKNSNILEMKLTKVAVLICAGFLIAWIPYAVVSVVSAFGEPDSVPIPVSVIPTLLAKSSAMYNPIIYQLVNLQKSCANSSCFKAQKKSRHFRKSSFLAACNHHEFITDCDVDGQQKYHPVSSCDVVSGVVSSQYHVQ</sequence>
<keyword evidence="3" id="KW-0600">Photoreceptor protein</keyword>
<evidence type="ECO:0000256" key="15">
    <source>
        <dbReference type="ARBA" id="ARBA00023224"/>
    </source>
</evidence>
<dbReference type="SUPFAM" id="SSF81321">
    <property type="entry name" value="Family A G protein-coupled receptor-like"/>
    <property type="match status" value="1"/>
</dbReference>
<evidence type="ECO:0000256" key="22">
    <source>
        <dbReference type="RuleBase" id="RU000688"/>
    </source>
</evidence>
<evidence type="ECO:0000256" key="19">
    <source>
        <dbReference type="ARBA" id="ARBA00076328"/>
    </source>
</evidence>
<dbReference type="GO" id="GO:0004930">
    <property type="term" value="F:G protein-coupled receptor activity"/>
    <property type="evidence" value="ECO:0007669"/>
    <property type="project" value="UniProtKB-KW"/>
</dbReference>
<feature type="transmembrane region" description="Helical" evidence="23">
    <location>
        <begin position="256"/>
        <end position="281"/>
    </location>
</feature>
<feature type="transmembrane region" description="Helical" evidence="23">
    <location>
        <begin position="91"/>
        <end position="113"/>
    </location>
</feature>
<dbReference type="Proteomes" id="UP000503349">
    <property type="component" value="Chromosome 18"/>
</dbReference>
<comment type="similarity">
    <text evidence="22">Belongs to the G-protein coupled receptor 1 family.</text>
</comment>
<dbReference type="InterPro" id="IPR050125">
    <property type="entry name" value="GPCR_opsins"/>
</dbReference>
<keyword evidence="13 22" id="KW-0675">Receptor</keyword>
<gene>
    <name evidence="25" type="ORF">EXN66_Car018252</name>
</gene>
<evidence type="ECO:0000256" key="18">
    <source>
        <dbReference type="ARBA" id="ARBA00072213"/>
    </source>
</evidence>
<keyword evidence="26" id="KW-1185">Reference proteome</keyword>
<name>A0A6G1QJC8_CHAAH</name>
<dbReference type="GO" id="GO:0005886">
    <property type="term" value="C:plasma membrane"/>
    <property type="evidence" value="ECO:0007669"/>
    <property type="project" value="UniProtKB-SubCell"/>
</dbReference>
<keyword evidence="15 22" id="KW-0807">Transducer</keyword>
<evidence type="ECO:0000256" key="13">
    <source>
        <dbReference type="ARBA" id="ARBA00023170"/>
    </source>
</evidence>
<evidence type="ECO:0000259" key="24">
    <source>
        <dbReference type="PROSITE" id="PS50262"/>
    </source>
</evidence>
<accession>A0A6G1QJC8</accession>
<feature type="transmembrane region" description="Helical" evidence="23">
    <location>
        <begin position="310"/>
        <end position="335"/>
    </location>
</feature>
<keyword evidence="4" id="KW-0716">Sensory transduction</keyword>
<reference evidence="26" key="2">
    <citation type="submission" date="2019-02" db="EMBL/GenBank/DDBJ databases">
        <title>Opniocepnalus argus Var Kimnra genome.</title>
        <authorList>
            <person name="Zhou C."/>
            <person name="Xiao S."/>
        </authorList>
    </citation>
    <scope>NUCLEOTIDE SEQUENCE [LARGE SCALE GENOMIC DNA]</scope>
</reference>
<keyword evidence="6" id="KW-0681">Retinal protein</keyword>
<keyword evidence="8" id="KW-0157">Chromophore</keyword>
<keyword evidence="5 22" id="KW-0812">Transmembrane</keyword>
<keyword evidence="14" id="KW-0325">Glycoprotein</keyword>
<dbReference type="PROSITE" id="PS00237">
    <property type="entry name" value="G_PROTEIN_RECEP_F1_1"/>
    <property type="match status" value="1"/>
</dbReference>